<accession>A0A8S9FGI6</accession>
<dbReference type="PANTHER" id="PTHR33566">
    <property type="entry name" value="EN/SPM-LIKE TRANSPOSON-RELATED"/>
    <property type="match status" value="1"/>
</dbReference>
<name>A0A8S9FGI6_BRACR</name>
<evidence type="ECO:0000313" key="2">
    <source>
        <dbReference type="EMBL" id="KAF2532740.1"/>
    </source>
</evidence>
<comment type="caution">
    <text evidence="2">The sequence shown here is derived from an EMBL/GenBank/DDBJ whole genome shotgun (WGS) entry which is preliminary data.</text>
</comment>
<sequence>MLNPVFTFQMSFRRLVKRALILDEDDEDDVVYSFKVLLPNSTSVPLTVTNPGPEMPMETFVNLVKEEYEKARKSCLLMTKRRRVDWNLGGKFHLESDSEKMEGMVRFAAFKPNSLHIIRLDDGSGVTSTMYENLWDLTPDTDLLKELPENYSFETALADLIVFVSSAFTGFLGEYSYGTVLISFPFLFLSPNSLCLSNKMSFRRLVKRALILDEDDEDDVVYNFKVLLPNSTSVPLTVTNPGPEMPMETFVNLVKEEYDKARKSCLLMTKRRRVDWNLGGKFHLESDSEKMEGMVRFAAFKPNSLHIIRLDDGSGVTSTMYENLWDLTPDTDLLKELPENYSFETALADLIDNSLQAVWSCSPGERRLISVDVSADRISVFDTGRGMDSSEENAIVKWGKIGGSLHRSEKTFAIGGKPPYLKPFFGMFGYGGPYACMFLGRILSAYLGKEKMLALVCKSSAYRASYAEYLRLQDEAARLGRSITNPPQVICLNAYTPWRSGLVENDPQRRLDMVNPSLRNGGPIPGFKGYAVNMIELAVRDLDIGTNGHGLRETLFYGLFGDLQVYETGKDLEAALPYIKDGVDAVSLDGVISNRDGFLFSGCCVPDVHFPVTVPENHEKTLVKMEITRDKKRKREEEIVEERGLLRKIEKKMKKATKKYERFSAMADSQDRINKC</sequence>
<organism evidence="2">
    <name type="scientific">Brassica cretica</name>
    <name type="common">Mustard</name>
    <dbReference type="NCBI Taxonomy" id="69181"/>
    <lineage>
        <taxon>Eukaryota</taxon>
        <taxon>Viridiplantae</taxon>
        <taxon>Streptophyta</taxon>
        <taxon>Embryophyta</taxon>
        <taxon>Tracheophyta</taxon>
        <taxon>Spermatophyta</taxon>
        <taxon>Magnoliopsida</taxon>
        <taxon>eudicotyledons</taxon>
        <taxon>Gunneridae</taxon>
        <taxon>Pentapetalae</taxon>
        <taxon>rosids</taxon>
        <taxon>malvids</taxon>
        <taxon>Brassicales</taxon>
        <taxon>Brassicaceae</taxon>
        <taxon>Brassiceae</taxon>
        <taxon>Brassica</taxon>
    </lineage>
</organism>
<dbReference type="PANTHER" id="PTHR33566:SF1">
    <property type="entry name" value="EN_SPM-LIKE TRANSPOSON-RELATED"/>
    <property type="match status" value="1"/>
</dbReference>
<dbReference type="EMBL" id="QGKY02002305">
    <property type="protein sequence ID" value="KAF2532740.1"/>
    <property type="molecule type" value="Genomic_DNA"/>
</dbReference>
<reference evidence="2" key="1">
    <citation type="submission" date="2019-12" db="EMBL/GenBank/DDBJ databases">
        <title>Genome sequencing and annotation of Brassica cretica.</title>
        <authorList>
            <person name="Studholme D.J."/>
            <person name="Sarris P.F."/>
        </authorList>
    </citation>
    <scope>NUCLEOTIDE SEQUENCE</scope>
    <source>
        <strain evidence="2">PFS-102/07</strain>
        <tissue evidence="2">Leaf</tissue>
    </source>
</reference>
<evidence type="ECO:0000256" key="1">
    <source>
        <dbReference type="SAM" id="Coils"/>
    </source>
</evidence>
<dbReference type="Pfam" id="PF13589">
    <property type="entry name" value="HATPase_c_3"/>
    <property type="match status" value="1"/>
</dbReference>
<dbReference type="InterPro" id="IPR036890">
    <property type="entry name" value="HATPase_C_sf"/>
</dbReference>
<dbReference type="AlphaFoldDB" id="A0A8S9FGI6"/>
<dbReference type="SUPFAM" id="SSF55874">
    <property type="entry name" value="ATPase domain of HSP90 chaperone/DNA topoisomerase II/histidine kinase"/>
    <property type="match status" value="1"/>
</dbReference>
<protein>
    <submittedName>
        <fullName evidence="2">Uncharacterized protein</fullName>
    </submittedName>
</protein>
<feature type="coiled-coil region" evidence="1">
    <location>
        <begin position="639"/>
        <end position="666"/>
    </location>
</feature>
<keyword evidence="1" id="KW-0175">Coiled coil</keyword>
<gene>
    <name evidence="2" type="ORF">F2Q70_00032414</name>
</gene>
<proteinExistence type="predicted"/>